<gene>
    <name evidence="2" type="ORF">J2X04_002759</name>
</gene>
<keyword evidence="3" id="KW-1185">Reference proteome</keyword>
<organism evidence="2 3">
    <name type="scientific">Agrilutibacter niabensis</name>
    <dbReference type="NCBI Taxonomy" id="380628"/>
    <lineage>
        <taxon>Bacteria</taxon>
        <taxon>Pseudomonadati</taxon>
        <taxon>Pseudomonadota</taxon>
        <taxon>Gammaproteobacteria</taxon>
        <taxon>Lysobacterales</taxon>
        <taxon>Lysobacteraceae</taxon>
        <taxon>Agrilutibacter</taxon>
    </lineage>
</organism>
<keyword evidence="1" id="KW-0812">Transmembrane</keyword>
<feature type="transmembrane region" description="Helical" evidence="1">
    <location>
        <begin position="21"/>
        <end position="42"/>
    </location>
</feature>
<evidence type="ECO:0000256" key="1">
    <source>
        <dbReference type="SAM" id="Phobius"/>
    </source>
</evidence>
<evidence type="ECO:0000313" key="2">
    <source>
        <dbReference type="EMBL" id="MDR7100378.1"/>
    </source>
</evidence>
<keyword evidence="1" id="KW-1133">Transmembrane helix</keyword>
<dbReference type="EMBL" id="JAVDVW010000002">
    <property type="protein sequence ID" value="MDR7100378.1"/>
    <property type="molecule type" value="Genomic_DNA"/>
</dbReference>
<proteinExistence type="predicted"/>
<dbReference type="RefSeq" id="WP_310055099.1">
    <property type="nucleotide sequence ID" value="NZ_JAVDVW010000002.1"/>
</dbReference>
<reference evidence="2 3" key="1">
    <citation type="submission" date="2023-07" db="EMBL/GenBank/DDBJ databases">
        <title>Sorghum-associated microbial communities from plants grown in Nebraska, USA.</title>
        <authorList>
            <person name="Schachtman D."/>
        </authorList>
    </citation>
    <scope>NUCLEOTIDE SEQUENCE [LARGE SCALE GENOMIC DNA]</scope>
    <source>
        <strain evidence="2 3">BE187</strain>
    </source>
</reference>
<dbReference type="Proteomes" id="UP001267878">
    <property type="component" value="Unassembled WGS sequence"/>
</dbReference>
<comment type="caution">
    <text evidence="2">The sequence shown here is derived from an EMBL/GenBank/DDBJ whole genome shotgun (WGS) entry which is preliminary data.</text>
</comment>
<keyword evidence="1" id="KW-0472">Membrane</keyword>
<accession>A0ABU1VTD9</accession>
<protein>
    <submittedName>
        <fullName evidence="2">Uncharacterized membrane protein (DUF485 family)</fullName>
    </submittedName>
</protein>
<sequence>MTAPQLSQNDIDARRKRARRMALWIAVIAVVVYVGFITLVGLSK</sequence>
<name>A0ABU1VTD9_9GAMM</name>
<evidence type="ECO:0000313" key="3">
    <source>
        <dbReference type="Proteomes" id="UP001267878"/>
    </source>
</evidence>